<accession>A0A8J3Y7U5</accession>
<evidence type="ECO:0000256" key="1">
    <source>
        <dbReference type="SAM" id="MobiDB-lite"/>
    </source>
</evidence>
<organism evidence="2 3">
    <name type="scientific">Spirilliplanes yamanashiensis</name>
    <dbReference type="NCBI Taxonomy" id="42233"/>
    <lineage>
        <taxon>Bacteria</taxon>
        <taxon>Bacillati</taxon>
        <taxon>Actinomycetota</taxon>
        <taxon>Actinomycetes</taxon>
        <taxon>Micromonosporales</taxon>
        <taxon>Micromonosporaceae</taxon>
        <taxon>Spirilliplanes</taxon>
    </lineage>
</organism>
<sequence length="304" mass="32733">MNLVPWAVMGAVPATFFALAVVPRIRAWGATPDELSRVWPGDDLVPHPGFVWTNAVTVERPAGDVWPWITQLGQGRGGLYSYDWLENAILADVHSAAEPVPALQRPLRVGEAVVRMTRYAPYNPVARYDPGRALVLGAVTDTPDQLRAGGASSTWAFIVDPVDDRRCRLVVRSRNGGVAARLQGPIQFVMQRRMMLGIKQRAEGVWSPSAADVLVPLSWFVAAAAAAVHGRRALRAGRAQSPAAVLAGLAAVGVQTLLFWDMRAGLRAVVTTALAVSSRLSHEAAASGRQRDTARGRTPEEKPC</sequence>
<keyword evidence="3" id="KW-1185">Reference proteome</keyword>
<comment type="caution">
    <text evidence="2">The sequence shown here is derived from an EMBL/GenBank/DDBJ whole genome shotgun (WGS) entry which is preliminary data.</text>
</comment>
<reference evidence="2" key="1">
    <citation type="submission" date="2021-01" db="EMBL/GenBank/DDBJ databases">
        <title>Whole genome shotgun sequence of Spirilliplanes yamanashiensis NBRC 15828.</title>
        <authorList>
            <person name="Komaki H."/>
            <person name="Tamura T."/>
        </authorList>
    </citation>
    <scope>NUCLEOTIDE SEQUENCE</scope>
    <source>
        <strain evidence="2">NBRC 15828</strain>
    </source>
</reference>
<dbReference type="Proteomes" id="UP000652013">
    <property type="component" value="Unassembled WGS sequence"/>
</dbReference>
<evidence type="ECO:0000313" key="3">
    <source>
        <dbReference type="Proteomes" id="UP000652013"/>
    </source>
</evidence>
<evidence type="ECO:0000313" key="2">
    <source>
        <dbReference type="EMBL" id="GIJ03110.1"/>
    </source>
</evidence>
<protein>
    <submittedName>
        <fullName evidence="2">Uncharacterized protein</fullName>
    </submittedName>
</protein>
<dbReference type="AlphaFoldDB" id="A0A8J3Y7U5"/>
<dbReference type="EMBL" id="BOOY01000018">
    <property type="protein sequence ID" value="GIJ03110.1"/>
    <property type="molecule type" value="Genomic_DNA"/>
</dbReference>
<gene>
    <name evidence="2" type="ORF">Sya03_24620</name>
</gene>
<proteinExistence type="predicted"/>
<dbReference type="RefSeq" id="WP_203938396.1">
    <property type="nucleotide sequence ID" value="NZ_BOOY01000018.1"/>
</dbReference>
<name>A0A8J3Y7U5_9ACTN</name>
<feature type="compositionally biased region" description="Basic and acidic residues" evidence="1">
    <location>
        <begin position="289"/>
        <end position="304"/>
    </location>
</feature>
<feature type="region of interest" description="Disordered" evidence="1">
    <location>
        <begin position="285"/>
        <end position="304"/>
    </location>
</feature>